<gene>
    <name evidence="1" type="ORF">GQ55_7G010900</name>
</gene>
<sequence>MARDDPITYEELSAEHKQRYDEIKTQFEADLIGSFERTRSHGVRWKGFSPEGALDGVDLSVPSEDRTRALRQEVNYAVAHSLHRHSESLVNAFERVVQEIMKHQHSPTGPVLGSHKGELPFQTRPPLPYALAAAESHGAPAYVVYKVGGDPMDHQFFSEPPKEIPHGYMCAYIPDNNNPVHVALKVVGGVSGADADKQAWLATYATGPSHDSTHSAPRSQTAKQISAILRDQFGILPKRRAIGYTKPYPSDYDLILLPPKNQLPEFTKFSGAEGSSSIEHVS</sequence>
<proteinExistence type="predicted"/>
<accession>A0A2T7CRN2</accession>
<organism evidence="1 2">
    <name type="scientific">Panicum hallii var. hallii</name>
    <dbReference type="NCBI Taxonomy" id="1504633"/>
    <lineage>
        <taxon>Eukaryota</taxon>
        <taxon>Viridiplantae</taxon>
        <taxon>Streptophyta</taxon>
        <taxon>Embryophyta</taxon>
        <taxon>Tracheophyta</taxon>
        <taxon>Spermatophyta</taxon>
        <taxon>Magnoliopsida</taxon>
        <taxon>Liliopsida</taxon>
        <taxon>Poales</taxon>
        <taxon>Poaceae</taxon>
        <taxon>PACMAD clade</taxon>
        <taxon>Panicoideae</taxon>
        <taxon>Panicodae</taxon>
        <taxon>Paniceae</taxon>
        <taxon>Panicinae</taxon>
        <taxon>Panicum</taxon>
        <taxon>Panicum sect. Panicum</taxon>
    </lineage>
</organism>
<evidence type="ECO:0000313" key="1">
    <source>
        <dbReference type="EMBL" id="PUZ45994.1"/>
    </source>
</evidence>
<dbReference type="OrthoDB" id="1166206at2759"/>
<protein>
    <submittedName>
        <fullName evidence="1">Uncharacterized protein</fullName>
    </submittedName>
</protein>
<reference evidence="1 2" key="1">
    <citation type="submission" date="2018-04" db="EMBL/GenBank/DDBJ databases">
        <title>WGS assembly of Panicum hallii var. hallii HAL2.</title>
        <authorList>
            <person name="Lovell J."/>
            <person name="Jenkins J."/>
            <person name="Lowry D."/>
            <person name="Mamidi S."/>
            <person name="Sreedasyam A."/>
            <person name="Weng X."/>
            <person name="Barry K."/>
            <person name="Bonette J."/>
            <person name="Campitelli B."/>
            <person name="Daum C."/>
            <person name="Gordon S."/>
            <person name="Gould B."/>
            <person name="Lipzen A."/>
            <person name="MacQueen A."/>
            <person name="Palacio-Mejia J."/>
            <person name="Plott C."/>
            <person name="Shakirov E."/>
            <person name="Shu S."/>
            <person name="Yoshinaga Y."/>
            <person name="Zane M."/>
            <person name="Rokhsar D."/>
            <person name="Grimwood J."/>
            <person name="Schmutz J."/>
            <person name="Juenger T."/>
        </authorList>
    </citation>
    <scope>NUCLEOTIDE SEQUENCE [LARGE SCALE GENOMIC DNA]</scope>
    <source>
        <strain evidence="2">cv. HAL2</strain>
    </source>
</reference>
<dbReference type="Gramene" id="PUZ45994">
    <property type="protein sequence ID" value="PUZ45994"/>
    <property type="gene ID" value="GQ55_7G010900"/>
</dbReference>
<dbReference type="AlphaFoldDB" id="A0A2T7CRN2"/>
<dbReference type="Proteomes" id="UP000244336">
    <property type="component" value="Chromosome 7"/>
</dbReference>
<dbReference type="EMBL" id="CM009755">
    <property type="protein sequence ID" value="PUZ45994.1"/>
    <property type="molecule type" value="Genomic_DNA"/>
</dbReference>
<evidence type="ECO:0000313" key="2">
    <source>
        <dbReference type="Proteomes" id="UP000244336"/>
    </source>
</evidence>
<keyword evidence="2" id="KW-1185">Reference proteome</keyword>
<name>A0A2T7CRN2_9POAL</name>